<organism evidence="1 2">
    <name type="scientific">Gardnerella vaginalis</name>
    <dbReference type="NCBI Taxonomy" id="2702"/>
    <lineage>
        <taxon>Bacteria</taxon>
        <taxon>Bacillati</taxon>
        <taxon>Actinomycetota</taxon>
        <taxon>Actinomycetes</taxon>
        <taxon>Bifidobacteriales</taxon>
        <taxon>Bifidobacteriaceae</taxon>
        <taxon>Gardnerella</taxon>
    </lineage>
</organism>
<dbReference type="Proteomes" id="UP000070687">
    <property type="component" value="Unassembled WGS sequence"/>
</dbReference>
<dbReference type="PATRIC" id="fig|2702.100.peg.253"/>
<protein>
    <submittedName>
        <fullName evidence="1">Uncharacterized protein</fullName>
    </submittedName>
</protein>
<comment type="caution">
    <text evidence="1">The sequence shown here is derived from an EMBL/GenBank/DDBJ whole genome shotgun (WGS) entry which is preliminary data.</text>
</comment>
<evidence type="ECO:0000313" key="1">
    <source>
        <dbReference type="EMBL" id="KXA22542.1"/>
    </source>
</evidence>
<dbReference type="EMBL" id="LRQB01000008">
    <property type="protein sequence ID" value="KXA22542.1"/>
    <property type="molecule type" value="Genomic_DNA"/>
</dbReference>
<dbReference type="AlphaFoldDB" id="A0A133P1Y0"/>
<accession>A0A133P1Y0</accession>
<sequence length="40" mass="4920">MLYGYLWVLTRLLTRLLCCVDMIEWNISYFCVRDKFVERG</sequence>
<proteinExistence type="predicted"/>
<gene>
    <name evidence="1" type="ORF">HMPREF3208_00270</name>
</gene>
<name>A0A133P1Y0_GARVA</name>
<evidence type="ECO:0000313" key="2">
    <source>
        <dbReference type="Proteomes" id="UP000070687"/>
    </source>
</evidence>
<reference evidence="1 2" key="1">
    <citation type="submission" date="2016-01" db="EMBL/GenBank/DDBJ databases">
        <authorList>
            <person name="Oliw E.H."/>
        </authorList>
    </citation>
    <scope>NUCLEOTIDE SEQUENCE [LARGE SCALE GENOMIC DNA]</scope>
    <source>
        <strain evidence="1 2">PSS_7772B</strain>
    </source>
</reference>